<dbReference type="Gene3D" id="3.30.565.10">
    <property type="entry name" value="Histidine kinase-like ATPase, C-terminal domain"/>
    <property type="match status" value="1"/>
</dbReference>
<evidence type="ECO:0000256" key="7">
    <source>
        <dbReference type="ARBA" id="ARBA00022777"/>
    </source>
</evidence>
<protein>
    <recommendedName>
        <fullName evidence="3">histidine kinase</fullName>
        <ecNumber evidence="3">2.7.13.3</ecNumber>
    </recommendedName>
</protein>
<dbReference type="EC" id="2.7.13.3" evidence="3"/>
<dbReference type="InterPro" id="IPR005467">
    <property type="entry name" value="His_kinase_dom"/>
</dbReference>
<dbReference type="Proteomes" id="UP000031130">
    <property type="component" value="Chromosome"/>
</dbReference>
<dbReference type="Gene3D" id="1.10.287.130">
    <property type="match status" value="1"/>
</dbReference>
<dbReference type="InterPro" id="IPR003594">
    <property type="entry name" value="HATPase_dom"/>
</dbReference>
<evidence type="ECO:0000256" key="3">
    <source>
        <dbReference type="ARBA" id="ARBA00012438"/>
    </source>
</evidence>
<dbReference type="PANTHER" id="PTHR45453:SF2">
    <property type="entry name" value="HISTIDINE KINASE"/>
    <property type="match status" value="1"/>
</dbReference>
<dbReference type="OrthoDB" id="9761634at2"/>
<dbReference type="GO" id="GO:0016036">
    <property type="term" value="P:cellular response to phosphate starvation"/>
    <property type="evidence" value="ECO:0007669"/>
    <property type="project" value="TreeGrafter"/>
</dbReference>
<dbReference type="Pfam" id="PF02518">
    <property type="entry name" value="HATPase_c"/>
    <property type="match status" value="1"/>
</dbReference>
<evidence type="ECO:0000256" key="4">
    <source>
        <dbReference type="ARBA" id="ARBA00022475"/>
    </source>
</evidence>
<evidence type="ECO:0000313" key="12">
    <source>
        <dbReference type="EMBL" id="AJD01032.1"/>
    </source>
</evidence>
<feature type="transmembrane region" description="Helical" evidence="10">
    <location>
        <begin position="13"/>
        <end position="33"/>
    </location>
</feature>
<sequence>MKSENFNNTIFKILALYIITSGFFLTIFFITFYQKEASYIRLNQLTHIYTHHNYILQNIIESRHNQIPLEKINFTDISNKLNTSFAIIIDNQVIFSNLSFNAFGILNQLKKNDFIYTKNQKLFIDFLRVRNLDAYIDSDNIKKPRHYFKFLRHKNIHIIIETNDLGFQKEQYSKDNYNNININDFSKELWKLKLKTIFYTLICITLLAIIAYMLILLVFKNIKEQFNALNDFIKDTTHEINTPLSVILASVKKFDDTNLNQNNIKKLNHIKLASKNLNHIYQNLIALNFFIQKDNIKENINLKELIEQRIEYFEILTTQKNLILETNLSEQFFYANKEEIQILFDNLLSNAIKYTNSFKKIYISLNKNALIVKDEGQGMSQKEMAQIFTRYKRFNQDHGGFGIGLNLVKQIADKNNINIKILSEKNKGSEFILSWQG</sequence>
<dbReference type="HOGENOM" id="CLU_000445_89_10_7"/>
<dbReference type="CDD" id="cd00082">
    <property type="entry name" value="HisKA"/>
    <property type="match status" value="1"/>
</dbReference>
<keyword evidence="8 10" id="KW-1133">Transmembrane helix</keyword>
<dbReference type="SUPFAM" id="SSF47384">
    <property type="entry name" value="Homodimeric domain of signal transducing histidine kinase"/>
    <property type="match status" value="1"/>
</dbReference>
<accession>A0A0A8HT78</accession>
<evidence type="ECO:0000256" key="1">
    <source>
        <dbReference type="ARBA" id="ARBA00000085"/>
    </source>
</evidence>
<keyword evidence="6 10" id="KW-0812">Transmembrane</keyword>
<dbReference type="CDD" id="cd00075">
    <property type="entry name" value="HATPase"/>
    <property type="match status" value="1"/>
</dbReference>
<dbReference type="AlphaFoldDB" id="A0A0A8HT78"/>
<evidence type="ECO:0000256" key="9">
    <source>
        <dbReference type="ARBA" id="ARBA00023136"/>
    </source>
</evidence>
<dbReference type="RefSeq" id="WP_052243227.1">
    <property type="nucleotide sequence ID" value="NZ_CP007775.1"/>
</dbReference>
<evidence type="ECO:0000256" key="6">
    <source>
        <dbReference type="ARBA" id="ARBA00022692"/>
    </source>
</evidence>
<evidence type="ECO:0000259" key="11">
    <source>
        <dbReference type="PROSITE" id="PS50109"/>
    </source>
</evidence>
<dbReference type="InterPro" id="IPR003661">
    <property type="entry name" value="HisK_dim/P_dom"/>
</dbReference>
<comment type="subcellular location">
    <subcellularLocation>
        <location evidence="2">Cell membrane</location>
        <topology evidence="2">Multi-pass membrane protein</topology>
    </subcellularLocation>
</comment>
<keyword evidence="9 10" id="KW-0472">Membrane</keyword>
<dbReference type="InterPro" id="IPR036890">
    <property type="entry name" value="HATPase_C_sf"/>
</dbReference>
<keyword evidence="4" id="KW-1003">Cell membrane</keyword>
<dbReference type="EMBL" id="CP007775">
    <property type="protein sequence ID" value="AJD01032.1"/>
    <property type="molecule type" value="Genomic_DNA"/>
</dbReference>
<dbReference type="InterPro" id="IPR036097">
    <property type="entry name" value="HisK_dim/P_sf"/>
</dbReference>
<evidence type="ECO:0000256" key="10">
    <source>
        <dbReference type="SAM" id="Phobius"/>
    </source>
</evidence>
<feature type="domain" description="Histidine kinase" evidence="11">
    <location>
        <begin position="235"/>
        <end position="437"/>
    </location>
</feature>
<evidence type="ECO:0000313" key="13">
    <source>
        <dbReference type="Proteomes" id="UP000031130"/>
    </source>
</evidence>
<evidence type="ECO:0000256" key="5">
    <source>
        <dbReference type="ARBA" id="ARBA00022679"/>
    </source>
</evidence>
<dbReference type="InterPro" id="IPR050351">
    <property type="entry name" value="BphY/WalK/GraS-like"/>
</dbReference>
<dbReference type="GO" id="GO:0000155">
    <property type="term" value="F:phosphorelay sensor kinase activity"/>
    <property type="evidence" value="ECO:0007669"/>
    <property type="project" value="InterPro"/>
</dbReference>
<keyword evidence="5" id="KW-0808">Transferase</keyword>
<dbReference type="SMART" id="SM00387">
    <property type="entry name" value="HATPase_c"/>
    <property type="match status" value="1"/>
</dbReference>
<reference evidence="12 13" key="1">
    <citation type="journal article" date="2014" name="Genome Biol. Evol.">
        <title>Comparative Genomics of the Campylobacter lari Group.</title>
        <authorList>
            <person name="Miller W.G."/>
            <person name="Yee E."/>
            <person name="Chapman M.H."/>
            <person name="Smith T.P."/>
            <person name="Bono J.L."/>
            <person name="Huynh S."/>
            <person name="Parker C.T."/>
            <person name="Vandamme P."/>
            <person name="Luong K."/>
            <person name="Korlach J."/>
        </authorList>
    </citation>
    <scope>NUCLEOTIDE SEQUENCE [LARGE SCALE GENOMIC DNA]</scope>
    <source>
        <strain evidence="13">RM3659</strain>
    </source>
</reference>
<gene>
    <name evidence="12" type="ORF">UPTC3659_0143</name>
</gene>
<dbReference type="KEGG" id="cln:UPTC3659_0143"/>
<dbReference type="PANTHER" id="PTHR45453">
    <property type="entry name" value="PHOSPHATE REGULON SENSOR PROTEIN PHOR"/>
    <property type="match status" value="1"/>
</dbReference>
<proteinExistence type="predicted"/>
<dbReference type="PROSITE" id="PS50109">
    <property type="entry name" value="HIS_KIN"/>
    <property type="match status" value="1"/>
</dbReference>
<dbReference type="GO" id="GO:0005886">
    <property type="term" value="C:plasma membrane"/>
    <property type="evidence" value="ECO:0007669"/>
    <property type="project" value="UniProtKB-SubCell"/>
</dbReference>
<dbReference type="GO" id="GO:0004721">
    <property type="term" value="F:phosphoprotein phosphatase activity"/>
    <property type="evidence" value="ECO:0007669"/>
    <property type="project" value="TreeGrafter"/>
</dbReference>
<keyword evidence="7 12" id="KW-0418">Kinase</keyword>
<evidence type="ECO:0000256" key="2">
    <source>
        <dbReference type="ARBA" id="ARBA00004651"/>
    </source>
</evidence>
<comment type="catalytic activity">
    <reaction evidence="1">
        <text>ATP + protein L-histidine = ADP + protein N-phospho-L-histidine.</text>
        <dbReference type="EC" id="2.7.13.3"/>
    </reaction>
</comment>
<name>A0A0A8HT78_CAMLA</name>
<dbReference type="SUPFAM" id="SSF55874">
    <property type="entry name" value="ATPase domain of HSP90 chaperone/DNA topoisomerase II/histidine kinase"/>
    <property type="match status" value="1"/>
</dbReference>
<organism evidence="12 13">
    <name type="scientific">Campylobacter lari NCTC 11845</name>
    <dbReference type="NCBI Taxonomy" id="1388749"/>
    <lineage>
        <taxon>Bacteria</taxon>
        <taxon>Pseudomonadati</taxon>
        <taxon>Campylobacterota</taxon>
        <taxon>Epsilonproteobacteria</taxon>
        <taxon>Campylobacterales</taxon>
        <taxon>Campylobacteraceae</taxon>
        <taxon>Campylobacter</taxon>
    </lineage>
</organism>
<feature type="transmembrane region" description="Helical" evidence="10">
    <location>
        <begin position="197"/>
        <end position="219"/>
    </location>
</feature>
<evidence type="ECO:0000256" key="8">
    <source>
        <dbReference type="ARBA" id="ARBA00022989"/>
    </source>
</evidence>